<dbReference type="PROSITE" id="PS50005">
    <property type="entry name" value="TPR"/>
    <property type="match status" value="1"/>
</dbReference>
<dbReference type="SUPFAM" id="SSF82171">
    <property type="entry name" value="DPP6 N-terminal domain-like"/>
    <property type="match status" value="1"/>
</dbReference>
<reference evidence="2 3" key="1">
    <citation type="journal article" date="2014" name="Int. J. Syst. Evol. Microbiol.">
        <title>Phaeodactylibacter xiamenensis gen. nov., sp. nov., a member of the family Saprospiraceae isolated from the marine alga Phaeodactylum tricornutum.</title>
        <authorList>
            <person name="Chen Z.Jr."/>
            <person name="Lei X."/>
            <person name="Lai Q."/>
            <person name="Li Y."/>
            <person name="Zhang B."/>
            <person name="Zhang J."/>
            <person name="Zhang H."/>
            <person name="Yang L."/>
            <person name="Zheng W."/>
            <person name="Tian Y."/>
            <person name="Yu Z."/>
            <person name="Xu H.Jr."/>
            <person name="Zheng T."/>
        </authorList>
    </citation>
    <scope>NUCLEOTIDE SEQUENCE [LARGE SCALE GENOMIC DNA]</scope>
    <source>
        <strain evidence="2 3">KD52</strain>
    </source>
</reference>
<dbReference type="SUPFAM" id="SSF48452">
    <property type="entry name" value="TPR-like"/>
    <property type="match status" value="1"/>
</dbReference>
<keyword evidence="1" id="KW-0802">TPR repeat</keyword>
<feature type="repeat" description="TPR" evidence="1">
    <location>
        <begin position="23"/>
        <end position="56"/>
    </location>
</feature>
<keyword evidence="3" id="KW-1185">Reference proteome</keyword>
<dbReference type="Pfam" id="PF07676">
    <property type="entry name" value="PD40"/>
    <property type="match status" value="1"/>
</dbReference>
<dbReference type="Gene3D" id="1.25.40.10">
    <property type="entry name" value="Tetratricopeptide repeat domain"/>
    <property type="match status" value="1"/>
</dbReference>
<sequence>MPYRLFLIALLFLAPLLLPGQTFKAFVKAGDEALARQDYQAALQHFSGALSLRPETPAVSLKYAQVALRFHAYQQAAEQFKEILDSPQGDRFPQALLGLGEVYQHTADYDQAVGYLTAFLKRPGLAPEDRAKAERILQQCRWALRQTADTLTKVAHLGRSVNTDYSEFAPLLHNDTLYYSSFRYEREEDDYDPPRRITKVLYRKGQSRGRPLRRGFNDDQLHTAHTAFSPDGNRVYFTVCDYVNASEIRCQLGYRERDSRGRWERKVNFLPNTVNQKGKTATQPSLGHDSTAQTEVLFFVQEGDAGDLELFRADIDTAGQVGEPLPLSALNTAQDDITPFFHTPTQTLYFSSAGRDNFGGYDVFRSRRTPEGWSPPVNLGLPVNSSYNDLYYSLSEDTTLAFLASNRTGAYYLDDDFEACCNDLYAVQYLLPTPDTPALTEVPDMPEPMRPGIPEPEPVPNTLQDFLPLALYFDNDEPDKRTRRTTTQRTYGETYEAYAARKPEYLDRFADPLEAELREEATYAVEAFFEEEAEKGFLFLGRFSEILLQRLKSGDTVEIFMKGYTSPRAKKDYNLALSKRRISSVRNYFRTYEAGVFLPYLENGQLILSERPFGEAAASNTVSDALDDLRNSIYHPDAARERRVEIVEIKD</sequence>
<evidence type="ECO:0000313" key="2">
    <source>
        <dbReference type="EMBL" id="KGE85981.1"/>
    </source>
</evidence>
<organism evidence="2 3">
    <name type="scientific">Phaeodactylibacter xiamenensis</name>
    <dbReference type="NCBI Taxonomy" id="1524460"/>
    <lineage>
        <taxon>Bacteria</taxon>
        <taxon>Pseudomonadati</taxon>
        <taxon>Bacteroidota</taxon>
        <taxon>Saprospiria</taxon>
        <taxon>Saprospirales</taxon>
        <taxon>Haliscomenobacteraceae</taxon>
        <taxon>Phaeodactylibacter</taxon>
    </lineage>
</organism>
<dbReference type="EMBL" id="JPOS01000083">
    <property type="protein sequence ID" value="KGE85981.1"/>
    <property type="molecule type" value="Genomic_DNA"/>
</dbReference>
<dbReference type="Proteomes" id="UP000029736">
    <property type="component" value="Unassembled WGS sequence"/>
</dbReference>
<dbReference type="InterPro" id="IPR011990">
    <property type="entry name" value="TPR-like_helical_dom_sf"/>
</dbReference>
<dbReference type="OrthoDB" id="1488408at2"/>
<gene>
    <name evidence="2" type="ORF">IX84_25635</name>
</gene>
<evidence type="ECO:0000313" key="3">
    <source>
        <dbReference type="Proteomes" id="UP000029736"/>
    </source>
</evidence>
<dbReference type="Gene3D" id="3.30.1330.60">
    <property type="entry name" value="OmpA-like domain"/>
    <property type="match status" value="1"/>
</dbReference>
<dbReference type="InterPro" id="IPR019734">
    <property type="entry name" value="TPR_rpt"/>
</dbReference>
<dbReference type="InterPro" id="IPR036737">
    <property type="entry name" value="OmpA-like_sf"/>
</dbReference>
<dbReference type="InterPro" id="IPR011659">
    <property type="entry name" value="WD40"/>
</dbReference>
<comment type="caution">
    <text evidence="2">The sequence shown here is derived from an EMBL/GenBank/DDBJ whole genome shotgun (WGS) entry which is preliminary data.</text>
</comment>
<dbReference type="RefSeq" id="WP_160213917.1">
    <property type="nucleotide sequence ID" value="NZ_JBKAGJ010000022.1"/>
</dbReference>
<accession>A0A098S1P0</accession>
<dbReference type="SUPFAM" id="SSF103088">
    <property type="entry name" value="OmpA-like"/>
    <property type="match status" value="1"/>
</dbReference>
<evidence type="ECO:0000256" key="1">
    <source>
        <dbReference type="PROSITE-ProRule" id="PRU00339"/>
    </source>
</evidence>
<dbReference type="Pfam" id="PF14559">
    <property type="entry name" value="TPR_19"/>
    <property type="match status" value="1"/>
</dbReference>
<protein>
    <submittedName>
        <fullName evidence="2">Uncharacterized protein</fullName>
    </submittedName>
</protein>
<proteinExistence type="predicted"/>
<name>A0A098S1P0_9BACT</name>
<dbReference type="AlphaFoldDB" id="A0A098S1P0"/>
<dbReference type="STRING" id="1524460.IX84_25635"/>